<feature type="domain" description="MmgE/PrpD C-terminal" evidence="3">
    <location>
        <begin position="357"/>
        <end position="527"/>
    </location>
</feature>
<dbReference type="EMBL" id="RBZV01000008">
    <property type="protein sequence ID" value="RKP45944.1"/>
    <property type="molecule type" value="Genomic_DNA"/>
</dbReference>
<dbReference type="OrthoDB" id="9797528at2"/>
<evidence type="ECO:0000259" key="3">
    <source>
        <dbReference type="Pfam" id="PF19305"/>
    </source>
</evidence>
<organism evidence="4 5">
    <name type="scientific">Trinickia fusca</name>
    <dbReference type="NCBI Taxonomy" id="2419777"/>
    <lineage>
        <taxon>Bacteria</taxon>
        <taxon>Pseudomonadati</taxon>
        <taxon>Pseudomonadota</taxon>
        <taxon>Betaproteobacteria</taxon>
        <taxon>Burkholderiales</taxon>
        <taxon>Burkholderiaceae</taxon>
        <taxon>Trinickia</taxon>
    </lineage>
</organism>
<proteinExistence type="inferred from homology"/>
<evidence type="ECO:0000313" key="4">
    <source>
        <dbReference type="EMBL" id="RKP45944.1"/>
    </source>
</evidence>
<gene>
    <name evidence="4" type="ORF">D7S89_18360</name>
</gene>
<dbReference type="PANTHER" id="PTHR16943:SF8">
    <property type="entry name" value="2-METHYLCITRATE DEHYDRATASE"/>
    <property type="match status" value="1"/>
</dbReference>
<comment type="similarity">
    <text evidence="1">Belongs to the PrpD family.</text>
</comment>
<sequence>MYWTRAAQSAHYRQAPFLTGMRVRAARRLTWRHKTRQAFTEGPASRRQNMPGISARRRGLVFGALVSVAGFTAAHVSFAQTHSADEAPPSSPSLARRLAEYVDGLDYADIDAATLEAFKLRLVDTFGCALSALDEPVVAKCFQVARADPSGAATLIGTRQRTTAGLAAFANGAAIRYYDLNDGYASKEIGHPSDFVSVSLAVAQAEKRSMRDFIVASLIAYEIECRLFDAAAISSHGWDSPSYGVVTAALTAGKLMGLSVDQLEHAVNIALIDHVAMNQTRTQVLSNWKGLADASAAHSGVFAAILARQGITGPSPIFEGNYGFDKLVAGQPVDVDTSTFGAKGRAFRIVDVLVKPYPAQGHTLTAVEAAVRLSRKIGDRAQIERIVVETTQPGYKITASGQYVWAPTTKETADHSMPYVVARALLDGTLTNASYAPQRLTAPEVQVLIKKMQVVESPQLNAMYPRHIPNRVSVYLHSGEVLTEQVDDLPGAPGSPLTRDEIVAKFWRSVDGSVSRTSGDALIERIWSIEQAPSVDALLDAAAATRRA</sequence>
<dbReference type="InterPro" id="IPR005656">
    <property type="entry name" value="MmgE_PrpD"/>
</dbReference>
<dbReference type="SUPFAM" id="SSF103378">
    <property type="entry name" value="2-methylcitrate dehydratase PrpD"/>
    <property type="match status" value="1"/>
</dbReference>
<dbReference type="Proteomes" id="UP000280434">
    <property type="component" value="Unassembled WGS sequence"/>
</dbReference>
<keyword evidence="5" id="KW-1185">Reference proteome</keyword>
<evidence type="ECO:0000313" key="5">
    <source>
        <dbReference type="Proteomes" id="UP000280434"/>
    </source>
</evidence>
<dbReference type="InterPro" id="IPR036148">
    <property type="entry name" value="MmgE/PrpD_sf"/>
</dbReference>
<evidence type="ECO:0000256" key="1">
    <source>
        <dbReference type="ARBA" id="ARBA00006174"/>
    </source>
</evidence>
<dbReference type="AlphaFoldDB" id="A0A494XCS3"/>
<comment type="caution">
    <text evidence="4">The sequence shown here is derived from an EMBL/GenBank/DDBJ whole genome shotgun (WGS) entry which is preliminary data.</text>
</comment>
<dbReference type="InterPro" id="IPR042188">
    <property type="entry name" value="MmgE/PrpD_sf_2"/>
</dbReference>
<dbReference type="InterPro" id="IPR045336">
    <property type="entry name" value="MmgE_PrpD_N"/>
</dbReference>
<dbReference type="GO" id="GO:0016829">
    <property type="term" value="F:lyase activity"/>
    <property type="evidence" value="ECO:0007669"/>
    <property type="project" value="InterPro"/>
</dbReference>
<dbReference type="Gene3D" id="1.10.4100.10">
    <property type="entry name" value="2-methylcitrate dehydratase PrpD"/>
    <property type="match status" value="1"/>
</dbReference>
<accession>A0A494XCS3</accession>
<reference evidence="4 5" key="1">
    <citation type="submission" date="2018-10" db="EMBL/GenBank/DDBJ databases">
        <title>Paraburkholderia sp. 7MK8-2, isolated from soil.</title>
        <authorList>
            <person name="Gao Z.-H."/>
            <person name="Qiu L.-H."/>
        </authorList>
    </citation>
    <scope>NUCLEOTIDE SEQUENCE [LARGE SCALE GENOMIC DNA]</scope>
    <source>
        <strain evidence="4 5">7MK8-2</strain>
    </source>
</reference>
<dbReference type="InterPro" id="IPR045337">
    <property type="entry name" value="MmgE_PrpD_C"/>
</dbReference>
<name>A0A494XCS3_9BURK</name>
<dbReference type="Pfam" id="PF03972">
    <property type="entry name" value="MmgE_PrpD_N"/>
    <property type="match status" value="1"/>
</dbReference>
<evidence type="ECO:0000259" key="2">
    <source>
        <dbReference type="Pfam" id="PF03972"/>
    </source>
</evidence>
<dbReference type="PANTHER" id="PTHR16943">
    <property type="entry name" value="2-METHYLCITRATE DEHYDRATASE-RELATED"/>
    <property type="match status" value="1"/>
</dbReference>
<dbReference type="Gene3D" id="3.30.1330.120">
    <property type="entry name" value="2-methylcitrate dehydratase PrpD"/>
    <property type="match status" value="1"/>
</dbReference>
<protein>
    <submittedName>
        <fullName evidence="4">MmgE/PrpD family protein</fullName>
    </submittedName>
</protein>
<dbReference type="Pfam" id="PF19305">
    <property type="entry name" value="MmgE_PrpD_C"/>
    <property type="match status" value="1"/>
</dbReference>
<feature type="domain" description="MmgE/PrpD N-terminal" evidence="2">
    <location>
        <begin position="96"/>
        <end position="331"/>
    </location>
</feature>
<dbReference type="InterPro" id="IPR042183">
    <property type="entry name" value="MmgE/PrpD_sf_1"/>
</dbReference>